<dbReference type="GO" id="GO:0005085">
    <property type="term" value="F:guanyl-nucleotide exchange factor activity"/>
    <property type="evidence" value="ECO:0007669"/>
    <property type="project" value="UniProtKB-KW"/>
</dbReference>
<dbReference type="InterPro" id="IPR000719">
    <property type="entry name" value="Prot_kinase_dom"/>
</dbReference>
<dbReference type="GO" id="GO:0005524">
    <property type="term" value="F:ATP binding"/>
    <property type="evidence" value="ECO:0007669"/>
    <property type="project" value="UniProtKB-KW"/>
</dbReference>
<dbReference type="SMART" id="SM00147">
    <property type="entry name" value="RasGEF"/>
    <property type="match status" value="1"/>
</dbReference>
<dbReference type="Pfam" id="PF07714">
    <property type="entry name" value="PK_Tyr_Ser-Thr"/>
    <property type="match status" value="1"/>
</dbReference>
<dbReference type="PROSITE" id="PS50212">
    <property type="entry name" value="RASGEF_NTER"/>
    <property type="match status" value="1"/>
</dbReference>
<dbReference type="SUPFAM" id="SSF56112">
    <property type="entry name" value="Protein kinase-like (PK-like)"/>
    <property type="match status" value="1"/>
</dbReference>
<gene>
    <name evidence="8" type="ORF">BDN70DRAFT_839055</name>
</gene>
<feature type="domain" description="Protein kinase" evidence="6">
    <location>
        <begin position="224"/>
        <end position="483"/>
    </location>
</feature>
<dbReference type="Pfam" id="PF00617">
    <property type="entry name" value="RasGEF"/>
    <property type="match status" value="1"/>
</dbReference>
<dbReference type="Gene3D" id="1.20.930.20">
    <property type="entry name" value="Adaptor protein Cbl, N-terminal domain"/>
    <property type="match status" value="1"/>
</dbReference>
<evidence type="ECO:0000256" key="2">
    <source>
        <dbReference type="ARBA" id="ARBA00022840"/>
    </source>
</evidence>
<dbReference type="Gene3D" id="1.10.840.10">
    <property type="entry name" value="Ras guanine-nucleotide exchange factors catalytic domain"/>
    <property type="match status" value="1"/>
</dbReference>
<sequence length="1082" mass="122346">MDLALLAHLSGVPFLGAGVDLLQITYQGIANVKVYKQQCADMSGRCLSLMVSLREGAEGLEGSKVAEIADEIEAIVFRTNRKVKEWGSWNHLKSFLSQREIKDGIDRLHRDIDAAMMKFNIQMNMEMTRGQLESKAIQARDKAEIRDLLQHIVQSTEDMRTLLNMQSSRDSRPVEVMMESLQTELMDPSLEKTEGEVFKTGLWELHQKTSKLPPLTDLSGQVTLSSQNTVAKGSFNDIYLGQWLDREPVALRLPRTLANNPEVQRRFQREVSIWRELDNPNVVPLYGVIYMGEDLYSVSPWMDNGTAVSYVKKFPTVDRMKLLIEVASGLQYLHKRGIVHGDLRGANVLISKDGIASLSDFGLSKFLEDCGKGMTTSNNINPRWFAPELLQQHGTVSTHSDVWSFGMVCLELLSGEVPFSYISRDIAVLRELDHGKLPKHPGRNATQQGLTDEMWHLLQKCWHKKPESRPPIEEIKKNMMEFRGLTDNKIPLTSRFGRFSLRQTGSRPSTSSSEASNSSLKSETRLGMTLLSAASQDIHESDELSPLGINVGFWPNQADKRSIRHDSFSSTLQSPAIVLDFDQAAVSAPTLHHRGNSSSSSSSIGANLEVPISTSLPAPTGRHFPATRTTSYGGSRSLTNKSLSSTDPSSTHLAGPVREAVTDSRIIVNLSETGEVGSGTLEGLVQRLITNFGSRKDTEYRDILLTACADFTTPEDLFGILSRRFYDAEKDDSVHPEDRVALQYNTFMVITYWLSNRNLLVDHQLRWQMKTFCESAIRMKSSTTMSEKARELLQMIENRAQLDIPSSPLSPGRRMLKASEIKPYDLAIALTLLEGDKYKVLLPSDYIAHLRRHPGYNNVQGAYITNNRIVFWVKDSILHYDRVDQRADVLKFFIHTAQECRKLRNFSSLVAIASALHSDPIERLKLTKSALTFQIQGKLEALEDIINPTANHRGYRSALNDALSVEDRDHCIPWLPVHLKELNMVLSRYPITVQVDGRPLINFQRYIKFMDRIKEVVHYRPPSLEQYRQQGQLDYLEAQLRNLKMTPTSEDELMVRSRLLEAREIQDFKTRKPQLKSLGFKT</sequence>
<dbReference type="Gene3D" id="1.10.510.10">
    <property type="entry name" value="Transferase(Phosphotransferase) domain 1"/>
    <property type="match status" value="1"/>
</dbReference>
<dbReference type="InterPro" id="IPR036537">
    <property type="entry name" value="Adaptor_Cbl_N_dom_sf"/>
</dbReference>
<evidence type="ECO:0000259" key="6">
    <source>
        <dbReference type="PROSITE" id="PS50011"/>
    </source>
</evidence>
<dbReference type="AlphaFoldDB" id="A0A9P6CRV0"/>
<keyword evidence="1" id="KW-0547">Nucleotide-binding</keyword>
<feature type="domain" description="N-terminal Ras-GEF" evidence="7">
    <location>
        <begin position="672"/>
        <end position="800"/>
    </location>
</feature>
<dbReference type="Gene3D" id="1.20.870.10">
    <property type="entry name" value="Son of sevenless (SoS) protein Chain: S domain 1"/>
    <property type="match status" value="1"/>
</dbReference>
<dbReference type="InterPro" id="IPR011009">
    <property type="entry name" value="Kinase-like_dom_sf"/>
</dbReference>
<dbReference type="InterPro" id="IPR059179">
    <property type="entry name" value="MLKL-like_MCAfunc"/>
</dbReference>
<dbReference type="InterPro" id="IPR050198">
    <property type="entry name" value="Non-receptor_tyrosine_kinases"/>
</dbReference>
<keyword evidence="2" id="KW-0067">ATP-binding</keyword>
<feature type="domain" description="Ras-GEF" evidence="5">
    <location>
        <begin position="822"/>
        <end position="1063"/>
    </location>
</feature>
<dbReference type="OrthoDB" id="4062651at2759"/>
<protein>
    <recommendedName>
        <fullName evidence="10">Non-specific serine/threonine protein kinase</fullName>
    </recommendedName>
</protein>
<dbReference type="PROSITE" id="PS50009">
    <property type="entry name" value="RASGEF_CAT"/>
    <property type="match status" value="1"/>
</dbReference>
<dbReference type="CDD" id="cd21037">
    <property type="entry name" value="MLKL_NTD"/>
    <property type="match status" value="1"/>
</dbReference>
<dbReference type="PANTHER" id="PTHR24418">
    <property type="entry name" value="TYROSINE-PROTEIN KINASE"/>
    <property type="match status" value="1"/>
</dbReference>
<feature type="compositionally biased region" description="Polar residues" evidence="4">
    <location>
        <begin position="627"/>
        <end position="652"/>
    </location>
</feature>
<evidence type="ECO:0000313" key="9">
    <source>
        <dbReference type="Proteomes" id="UP000807469"/>
    </source>
</evidence>
<organism evidence="8 9">
    <name type="scientific">Pholiota conissans</name>
    <dbReference type="NCBI Taxonomy" id="109636"/>
    <lineage>
        <taxon>Eukaryota</taxon>
        <taxon>Fungi</taxon>
        <taxon>Dikarya</taxon>
        <taxon>Basidiomycota</taxon>
        <taxon>Agaricomycotina</taxon>
        <taxon>Agaricomycetes</taxon>
        <taxon>Agaricomycetidae</taxon>
        <taxon>Agaricales</taxon>
        <taxon>Agaricineae</taxon>
        <taxon>Strophariaceae</taxon>
        <taxon>Pholiota</taxon>
    </lineage>
</organism>
<feature type="region of interest" description="Disordered" evidence="4">
    <location>
        <begin position="501"/>
        <end position="521"/>
    </location>
</feature>
<dbReference type="GO" id="GO:0007166">
    <property type="term" value="P:cell surface receptor signaling pathway"/>
    <property type="evidence" value="ECO:0007669"/>
    <property type="project" value="InterPro"/>
</dbReference>
<keyword evidence="9" id="KW-1185">Reference proteome</keyword>
<dbReference type="GO" id="GO:0007264">
    <property type="term" value="P:small GTPase-mediated signal transduction"/>
    <property type="evidence" value="ECO:0007669"/>
    <property type="project" value="InterPro"/>
</dbReference>
<evidence type="ECO:0000256" key="3">
    <source>
        <dbReference type="PROSITE-ProRule" id="PRU00168"/>
    </source>
</evidence>
<dbReference type="InterPro" id="IPR001245">
    <property type="entry name" value="Ser-Thr/Tyr_kinase_cat_dom"/>
</dbReference>
<dbReference type="InterPro" id="IPR001895">
    <property type="entry name" value="RASGEF_cat_dom"/>
</dbReference>
<evidence type="ECO:0008006" key="10">
    <source>
        <dbReference type="Google" id="ProtNLM"/>
    </source>
</evidence>
<comment type="caution">
    <text evidence="8">The sequence shown here is derived from an EMBL/GenBank/DDBJ whole genome shotgun (WGS) entry which is preliminary data.</text>
</comment>
<evidence type="ECO:0000259" key="5">
    <source>
        <dbReference type="PROSITE" id="PS50009"/>
    </source>
</evidence>
<evidence type="ECO:0000313" key="8">
    <source>
        <dbReference type="EMBL" id="KAF9476602.1"/>
    </source>
</evidence>
<proteinExistence type="predicted"/>
<feature type="compositionally biased region" description="Low complexity" evidence="4">
    <location>
        <begin position="506"/>
        <end position="521"/>
    </location>
</feature>
<dbReference type="EMBL" id="MU155288">
    <property type="protein sequence ID" value="KAF9476602.1"/>
    <property type="molecule type" value="Genomic_DNA"/>
</dbReference>
<evidence type="ECO:0000256" key="4">
    <source>
        <dbReference type="SAM" id="MobiDB-lite"/>
    </source>
</evidence>
<dbReference type="PROSITE" id="PS50011">
    <property type="entry name" value="PROTEIN_KINASE_DOM"/>
    <property type="match status" value="1"/>
</dbReference>
<dbReference type="PROSITE" id="PS00109">
    <property type="entry name" value="PROTEIN_KINASE_TYR"/>
    <property type="match status" value="1"/>
</dbReference>
<feature type="region of interest" description="Disordered" evidence="4">
    <location>
        <begin position="612"/>
        <end position="656"/>
    </location>
</feature>
<reference evidence="8" key="1">
    <citation type="submission" date="2020-11" db="EMBL/GenBank/DDBJ databases">
        <authorList>
            <consortium name="DOE Joint Genome Institute"/>
            <person name="Ahrendt S."/>
            <person name="Riley R."/>
            <person name="Andreopoulos W."/>
            <person name="Labutti K."/>
            <person name="Pangilinan J."/>
            <person name="Ruiz-Duenas F.J."/>
            <person name="Barrasa J.M."/>
            <person name="Sanchez-Garcia M."/>
            <person name="Camarero S."/>
            <person name="Miyauchi S."/>
            <person name="Serrano A."/>
            <person name="Linde D."/>
            <person name="Babiker R."/>
            <person name="Drula E."/>
            <person name="Ayuso-Fernandez I."/>
            <person name="Pacheco R."/>
            <person name="Padilla G."/>
            <person name="Ferreira P."/>
            <person name="Barriuso J."/>
            <person name="Kellner H."/>
            <person name="Castanera R."/>
            <person name="Alfaro M."/>
            <person name="Ramirez L."/>
            <person name="Pisabarro A.G."/>
            <person name="Kuo A."/>
            <person name="Tritt A."/>
            <person name="Lipzen A."/>
            <person name="He G."/>
            <person name="Yan M."/>
            <person name="Ng V."/>
            <person name="Cullen D."/>
            <person name="Martin F."/>
            <person name="Rosso M.-N."/>
            <person name="Henrissat B."/>
            <person name="Hibbett D."/>
            <person name="Martinez A.T."/>
            <person name="Grigoriev I.V."/>
        </authorList>
    </citation>
    <scope>NUCLEOTIDE SEQUENCE</scope>
    <source>
        <strain evidence="8">CIRM-BRFM 674</strain>
    </source>
</reference>
<keyword evidence="3" id="KW-0344">Guanine-nucleotide releasing factor</keyword>
<dbReference type="GO" id="GO:0004672">
    <property type="term" value="F:protein kinase activity"/>
    <property type="evidence" value="ECO:0007669"/>
    <property type="project" value="InterPro"/>
</dbReference>
<dbReference type="InterPro" id="IPR008266">
    <property type="entry name" value="Tyr_kinase_AS"/>
</dbReference>
<accession>A0A9P6CRV0</accession>
<dbReference type="InterPro" id="IPR000651">
    <property type="entry name" value="Ras-like_Gua-exchang_fac_N"/>
</dbReference>
<dbReference type="Proteomes" id="UP000807469">
    <property type="component" value="Unassembled WGS sequence"/>
</dbReference>
<name>A0A9P6CRV0_9AGAR</name>
<evidence type="ECO:0000256" key="1">
    <source>
        <dbReference type="ARBA" id="ARBA00022741"/>
    </source>
</evidence>
<dbReference type="InterPro" id="IPR036964">
    <property type="entry name" value="RASGEF_cat_dom_sf"/>
</dbReference>
<dbReference type="InterPro" id="IPR023578">
    <property type="entry name" value="Ras_GEF_dom_sf"/>
</dbReference>
<dbReference type="SUPFAM" id="SSF48366">
    <property type="entry name" value="Ras GEF"/>
    <property type="match status" value="1"/>
</dbReference>
<evidence type="ECO:0000259" key="7">
    <source>
        <dbReference type="PROSITE" id="PS50212"/>
    </source>
</evidence>